<dbReference type="AlphaFoldDB" id="A0A9Q0GYZ7"/>
<evidence type="ECO:0000259" key="1">
    <source>
        <dbReference type="Pfam" id="PF13456"/>
    </source>
</evidence>
<dbReference type="EMBL" id="JAMYWD010000012">
    <property type="protein sequence ID" value="KAJ4954189.1"/>
    <property type="molecule type" value="Genomic_DNA"/>
</dbReference>
<evidence type="ECO:0000313" key="2">
    <source>
        <dbReference type="EMBL" id="KAJ4954189.1"/>
    </source>
</evidence>
<sequence>MNFVVPEGSNVTLSQWLSTIINTPSVCKSVGRQSLAAFICWCLWNAQNELYFDHKSADPKEVVFRAEKAFLEYQSSISPLPKRDLLASTQSLVVPHWRPPPSDFFKVNSHAALNQHSQGSGVGFINRDSCGRPKLAVSQPIAFLSPVIGEALALCMALSEALSNGYLNVHVEFDNLELIRMLNQESQEDNVYLLPLLNDIRSIAGNGISVVFDYILRKANQVAHSLAWRAVTCAGRVA</sequence>
<dbReference type="InterPro" id="IPR002156">
    <property type="entry name" value="RNaseH_domain"/>
</dbReference>
<proteinExistence type="predicted"/>
<feature type="domain" description="RNase H type-1" evidence="1">
    <location>
        <begin position="108"/>
        <end position="229"/>
    </location>
</feature>
<dbReference type="Proteomes" id="UP001141806">
    <property type="component" value="Unassembled WGS sequence"/>
</dbReference>
<dbReference type="SUPFAM" id="SSF53098">
    <property type="entry name" value="Ribonuclease H-like"/>
    <property type="match status" value="1"/>
</dbReference>
<accession>A0A9Q0GYZ7</accession>
<organism evidence="2 3">
    <name type="scientific">Protea cynaroides</name>
    <dbReference type="NCBI Taxonomy" id="273540"/>
    <lineage>
        <taxon>Eukaryota</taxon>
        <taxon>Viridiplantae</taxon>
        <taxon>Streptophyta</taxon>
        <taxon>Embryophyta</taxon>
        <taxon>Tracheophyta</taxon>
        <taxon>Spermatophyta</taxon>
        <taxon>Magnoliopsida</taxon>
        <taxon>Proteales</taxon>
        <taxon>Proteaceae</taxon>
        <taxon>Protea</taxon>
    </lineage>
</organism>
<dbReference type="Gene3D" id="3.30.420.10">
    <property type="entry name" value="Ribonuclease H-like superfamily/Ribonuclease H"/>
    <property type="match status" value="1"/>
</dbReference>
<dbReference type="Pfam" id="PF13456">
    <property type="entry name" value="RVT_3"/>
    <property type="match status" value="1"/>
</dbReference>
<gene>
    <name evidence="2" type="ORF">NE237_031021</name>
</gene>
<protein>
    <recommendedName>
        <fullName evidence="1">RNase H type-1 domain-containing protein</fullName>
    </recommendedName>
</protein>
<keyword evidence="3" id="KW-1185">Reference proteome</keyword>
<dbReference type="GO" id="GO:0003676">
    <property type="term" value="F:nucleic acid binding"/>
    <property type="evidence" value="ECO:0007669"/>
    <property type="project" value="InterPro"/>
</dbReference>
<dbReference type="OrthoDB" id="1906820at2759"/>
<dbReference type="GO" id="GO:0004523">
    <property type="term" value="F:RNA-DNA hybrid ribonuclease activity"/>
    <property type="evidence" value="ECO:0007669"/>
    <property type="project" value="InterPro"/>
</dbReference>
<dbReference type="CDD" id="cd06222">
    <property type="entry name" value="RNase_H_like"/>
    <property type="match status" value="1"/>
</dbReference>
<dbReference type="InterPro" id="IPR036397">
    <property type="entry name" value="RNaseH_sf"/>
</dbReference>
<name>A0A9Q0GYZ7_9MAGN</name>
<evidence type="ECO:0000313" key="3">
    <source>
        <dbReference type="Proteomes" id="UP001141806"/>
    </source>
</evidence>
<reference evidence="2" key="1">
    <citation type="journal article" date="2023" name="Plant J.">
        <title>The genome of the king protea, Protea cynaroides.</title>
        <authorList>
            <person name="Chang J."/>
            <person name="Duong T.A."/>
            <person name="Schoeman C."/>
            <person name="Ma X."/>
            <person name="Roodt D."/>
            <person name="Barker N."/>
            <person name="Li Z."/>
            <person name="Van de Peer Y."/>
            <person name="Mizrachi E."/>
        </authorList>
    </citation>
    <scope>NUCLEOTIDE SEQUENCE</scope>
    <source>
        <tissue evidence="2">Young leaves</tissue>
    </source>
</reference>
<dbReference type="InterPro" id="IPR052929">
    <property type="entry name" value="RNase_H-like_EbsB-rel"/>
</dbReference>
<dbReference type="PANTHER" id="PTHR47074:SF11">
    <property type="entry name" value="REVERSE TRANSCRIPTASE-LIKE PROTEIN"/>
    <property type="match status" value="1"/>
</dbReference>
<dbReference type="PANTHER" id="PTHR47074">
    <property type="entry name" value="BNAC02G40300D PROTEIN"/>
    <property type="match status" value="1"/>
</dbReference>
<comment type="caution">
    <text evidence="2">The sequence shown here is derived from an EMBL/GenBank/DDBJ whole genome shotgun (WGS) entry which is preliminary data.</text>
</comment>
<dbReference type="InterPro" id="IPR012337">
    <property type="entry name" value="RNaseH-like_sf"/>
</dbReference>
<dbReference type="InterPro" id="IPR044730">
    <property type="entry name" value="RNase_H-like_dom_plant"/>
</dbReference>